<dbReference type="InterPro" id="IPR005562">
    <property type="entry name" value="SpoVA"/>
</dbReference>
<evidence type="ECO:0000313" key="2">
    <source>
        <dbReference type="EMBL" id="RGD74365.1"/>
    </source>
</evidence>
<dbReference type="InterPro" id="IPR014203">
    <property type="entry name" value="Spore_V_AC"/>
</dbReference>
<evidence type="ECO:0000256" key="1">
    <source>
        <dbReference type="SAM" id="Phobius"/>
    </source>
</evidence>
<evidence type="ECO:0000313" key="3">
    <source>
        <dbReference type="Proteomes" id="UP000261212"/>
    </source>
</evidence>
<keyword evidence="1" id="KW-0472">Membrane</keyword>
<keyword evidence="1" id="KW-0812">Transmembrane</keyword>
<organism evidence="2 3">
    <name type="scientific">Anaerofustis stercorihominis</name>
    <dbReference type="NCBI Taxonomy" id="214853"/>
    <lineage>
        <taxon>Bacteria</taxon>
        <taxon>Bacillati</taxon>
        <taxon>Bacillota</taxon>
        <taxon>Clostridia</taxon>
        <taxon>Eubacteriales</taxon>
        <taxon>Eubacteriaceae</taxon>
        <taxon>Anaerofustis</taxon>
    </lineage>
</organism>
<feature type="transmembrane region" description="Helical" evidence="1">
    <location>
        <begin position="60"/>
        <end position="79"/>
    </location>
</feature>
<dbReference type="Pfam" id="PF03862">
    <property type="entry name" value="SpoVAC_SpoVAEB"/>
    <property type="match status" value="1"/>
</dbReference>
<reference evidence="2 3" key="1">
    <citation type="submission" date="2018-08" db="EMBL/GenBank/DDBJ databases">
        <title>A genome reference for cultivated species of the human gut microbiota.</title>
        <authorList>
            <person name="Zou Y."/>
            <person name="Xue W."/>
            <person name="Luo G."/>
        </authorList>
    </citation>
    <scope>NUCLEOTIDE SEQUENCE [LARGE SCALE GENOMIC DNA]</scope>
    <source>
        <strain evidence="2 3">AM25-6</strain>
    </source>
</reference>
<feature type="transmembrane region" description="Helical" evidence="1">
    <location>
        <begin position="124"/>
        <end position="146"/>
    </location>
</feature>
<gene>
    <name evidence="2" type="primary">spoVAC</name>
    <name evidence="2" type="ORF">DW687_06250</name>
</gene>
<dbReference type="PANTHER" id="PTHR38450">
    <property type="entry name" value="STAGE V SPORULATION PROTEIN AC-RELATED"/>
    <property type="match status" value="1"/>
</dbReference>
<dbReference type="Proteomes" id="UP000261212">
    <property type="component" value="Unassembled WGS sequence"/>
</dbReference>
<feature type="transmembrane region" description="Helical" evidence="1">
    <location>
        <begin position="27"/>
        <end position="48"/>
    </location>
</feature>
<comment type="caution">
    <text evidence="2">The sequence shown here is derived from an EMBL/GenBank/DDBJ whole genome shotgun (WGS) entry which is preliminary data.</text>
</comment>
<dbReference type="GeneID" id="97999696"/>
<name>A0A3E3DZ49_9FIRM</name>
<keyword evidence="1" id="KW-1133">Transmembrane helix</keyword>
<dbReference type="NCBIfam" id="TIGR02838">
    <property type="entry name" value="spore_V_AC"/>
    <property type="match status" value="1"/>
</dbReference>
<dbReference type="PANTHER" id="PTHR38450:SF1">
    <property type="entry name" value="STAGE V SPORULATION PROTEIN AC"/>
    <property type="match status" value="1"/>
</dbReference>
<dbReference type="RefSeq" id="WP_007049259.1">
    <property type="nucleotide sequence ID" value="NZ_CABKNJ010000005.1"/>
</dbReference>
<proteinExistence type="predicted"/>
<accession>A0A3E3DZ49</accession>
<dbReference type="EMBL" id="QUSM01000003">
    <property type="protein sequence ID" value="RGD74365.1"/>
    <property type="molecule type" value="Genomic_DNA"/>
</dbReference>
<dbReference type="AlphaFoldDB" id="A0A3E3DZ49"/>
<protein>
    <submittedName>
        <fullName evidence="2">Stage V sporulation protein AC</fullName>
    </submittedName>
</protein>
<sequence>MESNKQNIKDYKEVVKKNKPTPNKSHLYMSFIVGGIICMIGQFINNFFSRRGFSMLEAANMTSIAMVFLGSLLTGLGLYDNIGKKAGAGSIVPITGFANSIVSSAMEFQKEGYIFGMAANMFKIAGPVIVFGVTSSSVVGLIYFILTR</sequence>